<reference evidence="2 3" key="1">
    <citation type="submission" date="2014-11" db="EMBL/GenBank/DDBJ databases">
        <authorList>
            <person name="Zhu J."/>
            <person name="Qi W."/>
            <person name="Song R."/>
        </authorList>
    </citation>
    <scope>NUCLEOTIDE SEQUENCE [LARGE SCALE GENOMIC DNA]</scope>
</reference>
<name>A0A0G4H1Y0_VITBC</name>
<dbReference type="InterPro" id="IPR036770">
    <property type="entry name" value="Ankyrin_rpt-contain_sf"/>
</dbReference>
<dbReference type="AlphaFoldDB" id="A0A0G4H1Y0"/>
<evidence type="ECO:0000313" key="3">
    <source>
        <dbReference type="Proteomes" id="UP000041254"/>
    </source>
</evidence>
<feature type="region of interest" description="Disordered" evidence="1">
    <location>
        <begin position="219"/>
        <end position="241"/>
    </location>
</feature>
<sequence>MSSSEVHQQQPGEPFPVTLSRGGAPAFALSPTKQLAFGIHHGSLSPAVAAQLLTQQKADPNGRYYDAALNRWDSLLHLAADRCVGEDGAAMLRCLIGSGADMDYTSRSPGRAMHIILTSKRPLDFLLDRLDHADPAQLSALLPMIETFLRHGATCCYGGSGALTSVFTSDATRGGTQRISATECLEVVSRLTTAAAAAPTPPSLYGASALNEACECHFREEEDGQQQQQQQQQQGDAAHGGHTDVHIAILEKIVEGMGQEEMEGGRGSGALNSAVASQNRAIMYWLVRQRGVTADSETLSVAHWDMDVMSWLVDEAGADVDGGGGLPPLVALVRGGHHAAAHHLIHLGASVDTALTFTTPLALIDISTTPRERHRILSVYHSYVNRSVPTHAMRHINTSLNPLRTLSALSASHRVFRVGVLCCQIASYVEPPPLPFSERTPLGRRLNAALSFFLSRAYNVASPSVRRRLFRHTAFVTPQVTHTGTSDSQGGEGDGDVEEGVVYGVRDVIHLIRCEEGRHYELPHIVRGFGNGRPFECEFDGNVVVGGAGGGQRVVQRIDGWEGMSERGPPGAVWGEELSDGDGLGGDELDEEDDIDEDFLDEDDLEDGWGDGLDEGFMDEDGMYADWGERKQPGGD</sequence>
<protein>
    <submittedName>
        <fullName evidence="2">Uncharacterized protein</fullName>
    </submittedName>
</protein>
<feature type="compositionally biased region" description="Low complexity" evidence="1">
    <location>
        <begin position="225"/>
        <end position="234"/>
    </location>
</feature>
<feature type="compositionally biased region" description="Basic and acidic residues" evidence="1">
    <location>
        <begin position="627"/>
        <end position="636"/>
    </location>
</feature>
<evidence type="ECO:0000313" key="2">
    <source>
        <dbReference type="EMBL" id="CEM37638.1"/>
    </source>
</evidence>
<evidence type="ECO:0000256" key="1">
    <source>
        <dbReference type="SAM" id="MobiDB-lite"/>
    </source>
</evidence>
<dbReference type="VEuPathDB" id="CryptoDB:Vbra_19340"/>
<keyword evidence="3" id="KW-1185">Reference proteome</keyword>
<accession>A0A0G4H1Y0</accession>
<dbReference type="EMBL" id="CDMY01000947">
    <property type="protein sequence ID" value="CEM37638.1"/>
    <property type="molecule type" value="Genomic_DNA"/>
</dbReference>
<dbReference type="PhylomeDB" id="A0A0G4H1Y0"/>
<dbReference type="Gene3D" id="1.25.40.20">
    <property type="entry name" value="Ankyrin repeat-containing domain"/>
    <property type="match status" value="1"/>
</dbReference>
<organism evidence="2 3">
    <name type="scientific">Vitrella brassicaformis (strain CCMP3155)</name>
    <dbReference type="NCBI Taxonomy" id="1169540"/>
    <lineage>
        <taxon>Eukaryota</taxon>
        <taxon>Sar</taxon>
        <taxon>Alveolata</taxon>
        <taxon>Colpodellida</taxon>
        <taxon>Vitrellaceae</taxon>
        <taxon>Vitrella</taxon>
    </lineage>
</organism>
<dbReference type="SUPFAM" id="SSF48403">
    <property type="entry name" value="Ankyrin repeat"/>
    <property type="match status" value="1"/>
</dbReference>
<feature type="compositionally biased region" description="Acidic residues" evidence="1">
    <location>
        <begin position="577"/>
        <end position="623"/>
    </location>
</feature>
<proteinExistence type="predicted"/>
<dbReference type="InParanoid" id="A0A0G4H1Y0"/>
<gene>
    <name evidence="2" type="ORF">Vbra_19340</name>
</gene>
<dbReference type="Proteomes" id="UP000041254">
    <property type="component" value="Unassembled WGS sequence"/>
</dbReference>
<feature type="region of interest" description="Disordered" evidence="1">
    <location>
        <begin position="562"/>
        <end position="636"/>
    </location>
</feature>